<protein>
    <submittedName>
        <fullName evidence="1">Uncharacterized protein</fullName>
    </submittedName>
</protein>
<keyword evidence="2" id="KW-1185">Reference proteome</keyword>
<name>A0A089LF75_PAEBO</name>
<proteinExistence type="predicted"/>
<dbReference type="KEGG" id="pbd:PBOR_23090"/>
<evidence type="ECO:0000313" key="2">
    <source>
        <dbReference type="Proteomes" id="UP000029518"/>
    </source>
</evidence>
<dbReference type="RefSeq" id="WP_042215449.1">
    <property type="nucleotide sequence ID" value="NZ_CP009285.1"/>
</dbReference>
<evidence type="ECO:0000313" key="1">
    <source>
        <dbReference type="EMBL" id="AIQ59507.1"/>
    </source>
</evidence>
<sequence length="180" mass="20016">MKLRLMPVLLTSLLSAALLFGGWYSYRQFAVQEPLQKLVSSYEGVKDSHISIKRNEVTLKLDLQPGTKLRELVQYVSKEGSSAINGRTLKLDVEQNSSALLDEYWDKAMFSVAEAMESRKYTLIPAKLDGLKVQDSKYSGVTATTEIDDNNVYVSLSNGSESKFIILPRAAATMGVWNNA</sequence>
<dbReference type="OrthoDB" id="2652483at2"/>
<gene>
    <name evidence="1" type="ORF">PBOR_23090</name>
</gene>
<organism evidence="1 2">
    <name type="scientific">Paenibacillus borealis</name>
    <dbReference type="NCBI Taxonomy" id="160799"/>
    <lineage>
        <taxon>Bacteria</taxon>
        <taxon>Bacillati</taxon>
        <taxon>Bacillota</taxon>
        <taxon>Bacilli</taxon>
        <taxon>Bacillales</taxon>
        <taxon>Paenibacillaceae</taxon>
        <taxon>Paenibacillus</taxon>
    </lineage>
</organism>
<dbReference type="EMBL" id="CP009285">
    <property type="protein sequence ID" value="AIQ59507.1"/>
    <property type="molecule type" value="Genomic_DNA"/>
</dbReference>
<dbReference type="AlphaFoldDB" id="A0A089LF75"/>
<dbReference type="HOGENOM" id="CLU_124880_0_0_9"/>
<reference evidence="1" key="1">
    <citation type="submission" date="2014-08" db="EMBL/GenBank/DDBJ databases">
        <title>Comparative genomics of the Paenibacillus odorifer group.</title>
        <authorList>
            <person name="den Bakker H.C."/>
            <person name="Tsai Y.-C.Y.-C."/>
            <person name="Martin N."/>
            <person name="Korlach J."/>
            <person name="Wiedmann M."/>
        </authorList>
    </citation>
    <scope>NUCLEOTIDE SEQUENCE [LARGE SCALE GENOMIC DNA]</scope>
    <source>
        <strain evidence="1">DSM 13188</strain>
    </source>
</reference>
<dbReference type="Proteomes" id="UP000029518">
    <property type="component" value="Chromosome"/>
</dbReference>
<accession>A0A089LF75</accession>